<proteinExistence type="predicted"/>
<feature type="non-terminal residue" evidence="2">
    <location>
        <position position="1"/>
    </location>
</feature>
<feature type="non-terminal residue" evidence="2">
    <location>
        <position position="37"/>
    </location>
</feature>
<name>A0A6J4QTV8_9ACTN</name>
<organism evidence="2">
    <name type="scientific">uncultured Rubrobacteraceae bacterium</name>
    <dbReference type="NCBI Taxonomy" id="349277"/>
    <lineage>
        <taxon>Bacteria</taxon>
        <taxon>Bacillati</taxon>
        <taxon>Actinomycetota</taxon>
        <taxon>Rubrobacteria</taxon>
        <taxon>Rubrobacterales</taxon>
        <taxon>Rubrobacteraceae</taxon>
        <taxon>environmental samples</taxon>
    </lineage>
</organism>
<feature type="region of interest" description="Disordered" evidence="1">
    <location>
        <begin position="1"/>
        <end position="37"/>
    </location>
</feature>
<dbReference type="AlphaFoldDB" id="A0A6J4QTV8"/>
<reference evidence="2" key="1">
    <citation type="submission" date="2020-02" db="EMBL/GenBank/DDBJ databases">
        <authorList>
            <person name="Meier V. D."/>
        </authorList>
    </citation>
    <scope>NUCLEOTIDE SEQUENCE</scope>
    <source>
        <strain evidence="2">AVDCRST_MAG14</strain>
    </source>
</reference>
<evidence type="ECO:0000256" key="1">
    <source>
        <dbReference type="SAM" id="MobiDB-lite"/>
    </source>
</evidence>
<sequence>ERAGASVGEPAGGHELQGDARSPGKPTPTTCGERGRL</sequence>
<protein>
    <submittedName>
        <fullName evidence="2">Uncharacterized protein</fullName>
    </submittedName>
</protein>
<gene>
    <name evidence="2" type="ORF">AVDCRST_MAG14-531</name>
</gene>
<dbReference type="EMBL" id="CADCVG010000025">
    <property type="protein sequence ID" value="CAA9447294.1"/>
    <property type="molecule type" value="Genomic_DNA"/>
</dbReference>
<accession>A0A6J4QTV8</accession>
<evidence type="ECO:0000313" key="2">
    <source>
        <dbReference type="EMBL" id="CAA9447294.1"/>
    </source>
</evidence>